<evidence type="ECO:0000256" key="15">
    <source>
        <dbReference type="SAM" id="MobiDB-lite"/>
    </source>
</evidence>
<name>A0ABR4N597_9FUNG</name>
<dbReference type="GO" id="GO:0016787">
    <property type="term" value="F:hydrolase activity"/>
    <property type="evidence" value="ECO:0007669"/>
    <property type="project" value="UniProtKB-KW"/>
</dbReference>
<feature type="region of interest" description="Disordered" evidence="15">
    <location>
        <begin position="69"/>
        <end position="94"/>
    </location>
</feature>
<keyword evidence="18" id="KW-1185">Reference proteome</keyword>
<dbReference type="SUPFAM" id="SSF50249">
    <property type="entry name" value="Nucleic acid-binding proteins"/>
    <property type="match status" value="1"/>
</dbReference>
<dbReference type="Proteomes" id="UP001527925">
    <property type="component" value="Unassembled WGS sequence"/>
</dbReference>
<feature type="region of interest" description="Disordered" evidence="15">
    <location>
        <begin position="1"/>
        <end position="44"/>
    </location>
</feature>
<feature type="region of interest" description="Disordered" evidence="15">
    <location>
        <begin position="993"/>
        <end position="1142"/>
    </location>
</feature>
<dbReference type="Pfam" id="PF17207">
    <property type="entry name" value="MCM_OB"/>
    <property type="match status" value="1"/>
</dbReference>
<comment type="caution">
    <text evidence="17">The sequence shown here is derived from an EMBL/GenBank/DDBJ whole genome shotgun (WGS) entry which is preliminary data.</text>
</comment>
<dbReference type="EMBL" id="JADGIZ020000031">
    <property type="protein sequence ID" value="KAL2914680.1"/>
    <property type="molecule type" value="Genomic_DNA"/>
</dbReference>
<keyword evidence="9 14" id="KW-0238">DNA-binding</keyword>
<comment type="subcellular location">
    <subcellularLocation>
        <location evidence="1">Nucleus</location>
    </subcellularLocation>
</comment>
<accession>A0ABR4N597</accession>
<evidence type="ECO:0000256" key="10">
    <source>
        <dbReference type="ARBA" id="ARBA00023204"/>
    </source>
</evidence>
<dbReference type="InterPro" id="IPR033762">
    <property type="entry name" value="MCM_OB"/>
</dbReference>
<evidence type="ECO:0000256" key="12">
    <source>
        <dbReference type="ARBA" id="ARBA00042301"/>
    </source>
</evidence>
<evidence type="ECO:0000256" key="7">
    <source>
        <dbReference type="ARBA" id="ARBA00022806"/>
    </source>
</evidence>
<feature type="compositionally biased region" description="Polar residues" evidence="15">
    <location>
        <begin position="1085"/>
        <end position="1104"/>
    </location>
</feature>
<dbReference type="Gene3D" id="2.40.50.140">
    <property type="entry name" value="Nucleic acid-binding proteins"/>
    <property type="match status" value="1"/>
</dbReference>
<evidence type="ECO:0000256" key="1">
    <source>
        <dbReference type="ARBA" id="ARBA00004123"/>
    </source>
</evidence>
<evidence type="ECO:0000256" key="5">
    <source>
        <dbReference type="ARBA" id="ARBA00022763"/>
    </source>
</evidence>
<dbReference type="Pfam" id="PF00493">
    <property type="entry name" value="MCM"/>
    <property type="match status" value="1"/>
</dbReference>
<dbReference type="InterPro" id="IPR041562">
    <property type="entry name" value="MCM_lid"/>
</dbReference>
<feature type="compositionally biased region" description="Pro residues" evidence="15">
    <location>
        <begin position="843"/>
        <end position="853"/>
    </location>
</feature>
<evidence type="ECO:0000256" key="3">
    <source>
        <dbReference type="ARBA" id="ARBA00012551"/>
    </source>
</evidence>
<keyword evidence="6 17" id="KW-0378">Hydrolase</keyword>
<proteinExistence type="inferred from homology"/>
<evidence type="ECO:0000256" key="9">
    <source>
        <dbReference type="ARBA" id="ARBA00023125"/>
    </source>
</evidence>
<feature type="compositionally biased region" description="Low complexity" evidence="15">
    <location>
        <begin position="1042"/>
        <end position="1064"/>
    </location>
</feature>
<evidence type="ECO:0000256" key="13">
    <source>
        <dbReference type="ARBA" id="ARBA00047995"/>
    </source>
</evidence>
<keyword evidence="5" id="KW-0227">DNA damage</keyword>
<dbReference type="Pfam" id="PF26066">
    <property type="entry name" value="MCM9_N"/>
    <property type="match status" value="1"/>
</dbReference>
<evidence type="ECO:0000256" key="2">
    <source>
        <dbReference type="ARBA" id="ARBA00008010"/>
    </source>
</evidence>
<sequence length="1363" mass="144722">MDDDDWRVQSGLAFAAVHGGGGGGADPHGSDSDNDDLGLRAEAAEAAAARERAAAAAAAAAAGAAGAGADSAGADSAAGEPGAQDPGTTQRISRARVPDILEQLTADLAAMCHDAIVDMLAQSDVHAHYSIELSLVDYIEVNAFLSGLLVREPHKMIPLLDRALLEAQARIRENSGAHMAQHLRIKPNCHVRVSRPNDCEELKRARVPRCSDIGRLVFFKGTVIRTGRVKMLETLKIFQCVTCGGCFRVPYDRELFNAVPKPVRCAAGEQSGILSRTCDGTKFVEIPNEEANLSSICKDYQEIKVQEQVTKLAMGTIPRSIAVILEDDLVDTCKAGDDVWVTGTVMRRWRSLALNERCDIEIAIFANNIRLNNQNQTNALLTDETKDWFEAFWSSHRAQGKEISARNRIVQSFCPKVFGLYTVKLAVLLVLVGGVPKYENGLKIRGDSHLLLVGDPGTGKSQFLRYAAQLSARSVLTTGIGSTNAGLTVTAVRDSGEWQLEAGALVLADRGLCCIDEFGSIREADKAAIHEAMEQQTISVAKAGMVCKLNTRCSILASTNPKGKYDPKQGIEVNIALASPLLSRFDIILLLLDTQNQEWDEVVSSFILGTETSSKPIHEVTGNLWDLERMQAYLCYTRERYSPKLTEDANTVLKKYYQLQRSSDLRQSARTTIRLLESLIRLAQAHARLMCQDAVLVRDSVIAVGLVESSLHTLSLLGAGSTLHAPFPENPEEDYLDMEATILDRLGLRHLITDPSRKPKPNGLDGYPLSQISRATVHSETVLGDALDSRGLLASDPMQADPDAPRFPNGGGGFDDEIEVDPLLMQLEQEQATHPLASQPSQPSQPLPWTPSPPRHEEQLVDQERAPLFDNSGKQANENLDMNLAQAVPRQGLARHLKEFDSAVPIDAAVAQSGGDEQSRLIPADALDVSPAGEGDAGSMPKDAAIPGSSFDVEPAVLDPTAMEVATELPPQVDLGDMLAAVGDLDEVAPAAMLPPGFDCDPDFATSPSRPARTTTRTEAPSDTLDLPRPSWFASQQPENEQLQPPRSAQSLSQAQSSQPLQAAIQKPSSGPMLFKRFRPAATPSLPSQQAPAQRSNSADSARSLQDGVPTPGFQAKDTEDESVHHKQPGPRPAGYGGLSGGTESLSTILVDALAAAPDATPMRQSERAMPLFSDSPFQTPAPARSAAPRFASTAAVAGILRDGGVDALLSGTDASASSAVATAAGQATPASNRLGYDSESVDLFGLDTPVAKPAASAAALAAAAAKRPAGTGAGTKLGMAPIRSVSAPAAEIADQPPFRRTLSLGDGLAGAAGSEQTATDALGNEAAALAPTNLDPVPAARAITGGAAAALSLANRKRKRFK</sequence>
<dbReference type="PRINTS" id="PR01657">
    <property type="entry name" value="MCMFAMILY"/>
</dbReference>
<dbReference type="SUPFAM" id="SSF52540">
    <property type="entry name" value="P-loop containing nucleoside triphosphate hydrolases"/>
    <property type="match status" value="1"/>
</dbReference>
<protein>
    <recommendedName>
        <fullName evidence="3">DNA helicase</fullName>
        <ecNumber evidence="3">3.6.4.12</ecNumber>
    </recommendedName>
    <alternativeName>
        <fullName evidence="12">Minichromosome maintenance 9</fullName>
    </alternativeName>
</protein>
<dbReference type="InterPro" id="IPR058768">
    <property type="entry name" value="MCM9_N"/>
</dbReference>
<evidence type="ECO:0000256" key="6">
    <source>
        <dbReference type="ARBA" id="ARBA00022801"/>
    </source>
</evidence>
<keyword evidence="7 17" id="KW-0347">Helicase</keyword>
<feature type="compositionally biased region" description="Low complexity" evidence="15">
    <location>
        <begin position="69"/>
        <end position="83"/>
    </location>
</feature>
<evidence type="ECO:0000313" key="18">
    <source>
        <dbReference type="Proteomes" id="UP001527925"/>
    </source>
</evidence>
<dbReference type="Gene3D" id="3.40.50.300">
    <property type="entry name" value="P-loop containing nucleotide triphosphate hydrolases"/>
    <property type="match status" value="1"/>
</dbReference>
<evidence type="ECO:0000313" key="17">
    <source>
        <dbReference type="EMBL" id="KAL2914680.1"/>
    </source>
</evidence>
<comment type="catalytic activity">
    <reaction evidence="13">
        <text>ATP + H2O = ADP + phosphate + H(+)</text>
        <dbReference type="Rhea" id="RHEA:13065"/>
        <dbReference type="ChEBI" id="CHEBI:15377"/>
        <dbReference type="ChEBI" id="CHEBI:15378"/>
        <dbReference type="ChEBI" id="CHEBI:30616"/>
        <dbReference type="ChEBI" id="CHEBI:43474"/>
        <dbReference type="ChEBI" id="CHEBI:456216"/>
        <dbReference type="EC" id="3.6.4.12"/>
    </reaction>
</comment>
<feature type="compositionally biased region" description="Low complexity" evidence="15">
    <location>
        <begin position="1005"/>
        <end position="1022"/>
    </location>
</feature>
<feature type="region of interest" description="Disordered" evidence="15">
    <location>
        <begin position="832"/>
        <end position="858"/>
    </location>
</feature>
<dbReference type="Pfam" id="PF17855">
    <property type="entry name" value="MCM_lid"/>
    <property type="match status" value="1"/>
</dbReference>
<gene>
    <name evidence="17" type="primary">MCM9</name>
    <name evidence="17" type="ORF">HK105_205819</name>
</gene>
<dbReference type="GO" id="GO:0003678">
    <property type="term" value="F:DNA helicase activity"/>
    <property type="evidence" value="ECO:0007669"/>
    <property type="project" value="UniProtKB-EC"/>
</dbReference>
<dbReference type="PROSITE" id="PS50051">
    <property type="entry name" value="MCM_2"/>
    <property type="match status" value="1"/>
</dbReference>
<dbReference type="InterPro" id="IPR003593">
    <property type="entry name" value="AAA+_ATPase"/>
</dbReference>
<evidence type="ECO:0000256" key="8">
    <source>
        <dbReference type="ARBA" id="ARBA00022840"/>
    </source>
</evidence>
<dbReference type="EC" id="3.6.4.12" evidence="3"/>
<comment type="similarity">
    <text evidence="2 14">Belongs to the MCM family.</text>
</comment>
<dbReference type="InterPro" id="IPR012340">
    <property type="entry name" value="NA-bd_OB-fold"/>
</dbReference>
<dbReference type="PANTHER" id="PTHR11630">
    <property type="entry name" value="DNA REPLICATION LICENSING FACTOR MCM FAMILY MEMBER"/>
    <property type="match status" value="1"/>
</dbReference>
<reference evidence="17 18" key="1">
    <citation type="submission" date="2023-09" db="EMBL/GenBank/DDBJ databases">
        <title>Pangenome analysis of Batrachochytrium dendrobatidis and related Chytrids.</title>
        <authorList>
            <person name="Yacoub M.N."/>
            <person name="Stajich J.E."/>
            <person name="James T.Y."/>
        </authorList>
    </citation>
    <scope>NUCLEOTIDE SEQUENCE [LARGE SCALE GENOMIC DNA]</scope>
    <source>
        <strain evidence="17 18">JEL0888</strain>
    </source>
</reference>
<organism evidence="17 18">
    <name type="scientific">Polyrhizophydium stewartii</name>
    <dbReference type="NCBI Taxonomy" id="2732419"/>
    <lineage>
        <taxon>Eukaryota</taxon>
        <taxon>Fungi</taxon>
        <taxon>Fungi incertae sedis</taxon>
        <taxon>Chytridiomycota</taxon>
        <taxon>Chytridiomycota incertae sedis</taxon>
        <taxon>Chytridiomycetes</taxon>
        <taxon>Rhizophydiales</taxon>
        <taxon>Rhizophydiales incertae sedis</taxon>
        <taxon>Polyrhizophydium</taxon>
    </lineage>
</organism>
<keyword evidence="4 14" id="KW-0547">Nucleotide-binding</keyword>
<dbReference type="SMART" id="SM00350">
    <property type="entry name" value="MCM"/>
    <property type="match status" value="1"/>
</dbReference>
<keyword evidence="11" id="KW-0539">Nucleus</keyword>
<feature type="domain" description="MCM C-terminal AAA(+) ATPase" evidence="16">
    <location>
        <begin position="405"/>
        <end position="607"/>
    </location>
</feature>
<dbReference type="InterPro" id="IPR031327">
    <property type="entry name" value="MCM"/>
</dbReference>
<evidence type="ECO:0000259" key="16">
    <source>
        <dbReference type="PROSITE" id="PS50051"/>
    </source>
</evidence>
<dbReference type="InterPro" id="IPR027417">
    <property type="entry name" value="P-loop_NTPase"/>
</dbReference>
<feature type="region of interest" description="Disordered" evidence="15">
    <location>
        <begin position="793"/>
        <end position="817"/>
    </location>
</feature>
<dbReference type="PANTHER" id="PTHR11630:SF48">
    <property type="entry name" value="DNA HELICASE MCM9"/>
    <property type="match status" value="1"/>
</dbReference>
<keyword evidence="8 14" id="KW-0067">ATP-binding</keyword>
<evidence type="ECO:0000256" key="11">
    <source>
        <dbReference type="ARBA" id="ARBA00023242"/>
    </source>
</evidence>
<evidence type="ECO:0000256" key="4">
    <source>
        <dbReference type="ARBA" id="ARBA00022741"/>
    </source>
</evidence>
<dbReference type="SMART" id="SM00382">
    <property type="entry name" value="AAA"/>
    <property type="match status" value="1"/>
</dbReference>
<keyword evidence="10" id="KW-0234">DNA repair</keyword>
<dbReference type="InterPro" id="IPR001208">
    <property type="entry name" value="MCM_dom"/>
</dbReference>
<evidence type="ECO:0000256" key="14">
    <source>
        <dbReference type="RuleBase" id="RU004070"/>
    </source>
</evidence>